<dbReference type="EMBL" id="JARKNE010000012">
    <property type="protein sequence ID" value="KAK5774887.1"/>
    <property type="molecule type" value="Genomic_DNA"/>
</dbReference>
<organism evidence="1 2">
    <name type="scientific">Gossypium arboreum</name>
    <name type="common">Tree cotton</name>
    <name type="synonym">Gossypium nanking</name>
    <dbReference type="NCBI Taxonomy" id="29729"/>
    <lineage>
        <taxon>Eukaryota</taxon>
        <taxon>Viridiplantae</taxon>
        <taxon>Streptophyta</taxon>
        <taxon>Embryophyta</taxon>
        <taxon>Tracheophyta</taxon>
        <taxon>Spermatophyta</taxon>
        <taxon>Magnoliopsida</taxon>
        <taxon>eudicotyledons</taxon>
        <taxon>Gunneridae</taxon>
        <taxon>Pentapetalae</taxon>
        <taxon>rosids</taxon>
        <taxon>malvids</taxon>
        <taxon>Malvales</taxon>
        <taxon>Malvaceae</taxon>
        <taxon>Malvoideae</taxon>
        <taxon>Gossypium</taxon>
    </lineage>
</organism>
<proteinExistence type="predicted"/>
<protein>
    <submittedName>
        <fullName evidence="1">Uncharacterized protein</fullName>
    </submittedName>
</protein>
<evidence type="ECO:0000313" key="1">
    <source>
        <dbReference type="EMBL" id="KAK5774887.1"/>
    </source>
</evidence>
<dbReference type="PANTHER" id="PTHR46782:SF2">
    <property type="entry name" value="OS07G0545900 PROTEIN"/>
    <property type="match status" value="1"/>
</dbReference>
<sequence>MEIKCGVAEIQKDRNTPFVSKVHQLPNEKEAVYGALDKWVAWETEFPFIDCSCKSFTNFQEEEPMVACYSTLALSQFALCRQNYKALKLIFNEGNKEKAKEVSKTNSPKSSTHNLNRFMTTVAWRLNILSDDRGKALIIISICS</sequence>
<comment type="caution">
    <text evidence="1">The sequence shown here is derived from an EMBL/GenBank/DDBJ whole genome shotgun (WGS) entry which is preliminary data.</text>
</comment>
<name>A0ABR0MNP2_GOSAR</name>
<accession>A0ABR0MNP2</accession>
<gene>
    <name evidence="1" type="ORF">PVK06_042749</name>
</gene>
<reference evidence="1 2" key="1">
    <citation type="submission" date="2023-03" db="EMBL/GenBank/DDBJ databases">
        <title>WGS of Gossypium arboreum.</title>
        <authorList>
            <person name="Yu D."/>
        </authorList>
    </citation>
    <scope>NUCLEOTIDE SEQUENCE [LARGE SCALE GENOMIC DNA]</scope>
    <source>
        <tissue evidence="1">Leaf</tissue>
    </source>
</reference>
<keyword evidence="2" id="KW-1185">Reference proteome</keyword>
<evidence type="ECO:0000313" key="2">
    <source>
        <dbReference type="Proteomes" id="UP001358586"/>
    </source>
</evidence>
<dbReference type="Proteomes" id="UP001358586">
    <property type="component" value="Chromosome 12"/>
</dbReference>
<dbReference type="PANTHER" id="PTHR46782">
    <property type="entry name" value="OS01G0757700 PROTEIN"/>
    <property type="match status" value="1"/>
</dbReference>
<dbReference type="InterPro" id="IPR044646">
    <property type="entry name" value="EMB1417-like"/>
</dbReference>